<feature type="compositionally biased region" description="Basic and acidic residues" evidence="3">
    <location>
        <begin position="369"/>
        <end position="380"/>
    </location>
</feature>
<evidence type="ECO:0000259" key="4">
    <source>
        <dbReference type="Pfam" id="PF01408"/>
    </source>
</evidence>
<evidence type="ECO:0000256" key="1">
    <source>
        <dbReference type="ARBA" id="ARBA00010928"/>
    </source>
</evidence>
<dbReference type="EMBL" id="DYWQ01000064">
    <property type="protein sequence ID" value="HJF44958.1"/>
    <property type="molecule type" value="Genomic_DNA"/>
</dbReference>
<dbReference type="SUPFAM" id="SSF51735">
    <property type="entry name" value="NAD(P)-binding Rossmann-fold domains"/>
    <property type="match status" value="1"/>
</dbReference>
<dbReference type="InterPro" id="IPR050984">
    <property type="entry name" value="Gfo/Idh/MocA_domain"/>
</dbReference>
<accession>A0A921GF59</accession>
<comment type="caution">
    <text evidence="6">The sequence shown here is derived from an EMBL/GenBank/DDBJ whole genome shotgun (WGS) entry which is preliminary data.</text>
</comment>
<dbReference type="AlphaFoldDB" id="A0A921GF59"/>
<evidence type="ECO:0000313" key="7">
    <source>
        <dbReference type="Proteomes" id="UP000697330"/>
    </source>
</evidence>
<dbReference type="SUPFAM" id="SSF55347">
    <property type="entry name" value="Glyceraldehyde-3-phosphate dehydrogenase-like, C-terminal domain"/>
    <property type="match status" value="1"/>
</dbReference>
<sequence length="380" mass="40209">MGEKDLGGGAATRDRGAAGARAVRWGIVGAGRIAHRFARSLAHEGRSELVAISCRRAGRAEAFALEHGVPEGGALSDEALGGVAGAAHAALLARPDVDAVYLALPHAMHLEWALAALRAGKAVLCEKPACVDAEEARELAGAARETGTLLMEAMKTRFSPLYRHVRDLVERGAVGEVRRVEAFLENDMGDRIARGGDYLSDARGGGILLDSGIYCASWVDDYLGGPLEVVAARARWDHGHDCFVDAELACGPLTARLVTAADTAGPRTARIVGTRGAITVEDMHRPQRARLERAGAEAADIELPYPVDDFYDEIEHFVGLVLSGRGESDVMPLSATLRCAELLDAVRAAIGPEGDGPRADRPQPPADAGRTRLAPERASR</sequence>
<dbReference type="Proteomes" id="UP000697330">
    <property type="component" value="Unassembled WGS sequence"/>
</dbReference>
<dbReference type="InterPro" id="IPR055170">
    <property type="entry name" value="GFO_IDH_MocA-like_dom"/>
</dbReference>
<dbReference type="PANTHER" id="PTHR22604">
    <property type="entry name" value="OXIDOREDUCTASES"/>
    <property type="match status" value="1"/>
</dbReference>
<feature type="domain" description="Gfo/Idh/MocA-like oxidoreductase N-terminal" evidence="4">
    <location>
        <begin position="23"/>
        <end position="152"/>
    </location>
</feature>
<gene>
    <name evidence="6" type="ORF">K8U72_04150</name>
</gene>
<reference evidence="6" key="2">
    <citation type="submission" date="2021-09" db="EMBL/GenBank/DDBJ databases">
        <authorList>
            <person name="Gilroy R."/>
        </authorList>
    </citation>
    <scope>NUCLEOTIDE SEQUENCE</scope>
    <source>
        <strain evidence="6">CHK124-7917</strain>
    </source>
</reference>
<dbReference type="Pfam" id="PF22725">
    <property type="entry name" value="GFO_IDH_MocA_C3"/>
    <property type="match status" value="1"/>
</dbReference>
<dbReference type="Pfam" id="PF01408">
    <property type="entry name" value="GFO_IDH_MocA"/>
    <property type="match status" value="1"/>
</dbReference>
<name>A0A921GF59_9ACTN</name>
<reference evidence="6" key="1">
    <citation type="journal article" date="2021" name="PeerJ">
        <title>Extensive microbial diversity within the chicken gut microbiome revealed by metagenomics and culture.</title>
        <authorList>
            <person name="Gilroy R."/>
            <person name="Ravi A."/>
            <person name="Getino M."/>
            <person name="Pursley I."/>
            <person name="Horton D.L."/>
            <person name="Alikhan N.F."/>
            <person name="Baker D."/>
            <person name="Gharbi K."/>
            <person name="Hall N."/>
            <person name="Watson M."/>
            <person name="Adriaenssens E.M."/>
            <person name="Foster-Nyarko E."/>
            <person name="Jarju S."/>
            <person name="Secka A."/>
            <person name="Antonio M."/>
            <person name="Oren A."/>
            <person name="Chaudhuri R.R."/>
            <person name="La Ragione R."/>
            <person name="Hildebrand F."/>
            <person name="Pallen M.J."/>
        </authorList>
    </citation>
    <scope>NUCLEOTIDE SEQUENCE</scope>
    <source>
        <strain evidence="6">CHK124-7917</strain>
    </source>
</reference>
<feature type="domain" description="GFO/IDH/MocA-like oxidoreductase" evidence="5">
    <location>
        <begin position="162"/>
        <end position="278"/>
    </location>
</feature>
<evidence type="ECO:0000256" key="2">
    <source>
        <dbReference type="ARBA" id="ARBA00023002"/>
    </source>
</evidence>
<dbReference type="RefSeq" id="WP_274958869.1">
    <property type="nucleotide sequence ID" value="NZ_DYWQ01000064.1"/>
</dbReference>
<protein>
    <submittedName>
        <fullName evidence="6">Gfo/Idh/MocA family oxidoreductase</fullName>
    </submittedName>
</protein>
<evidence type="ECO:0000256" key="3">
    <source>
        <dbReference type="SAM" id="MobiDB-lite"/>
    </source>
</evidence>
<organism evidence="6 7">
    <name type="scientific">Thermophilibacter provencensis</name>
    <dbReference type="NCBI Taxonomy" id="1852386"/>
    <lineage>
        <taxon>Bacteria</taxon>
        <taxon>Bacillati</taxon>
        <taxon>Actinomycetota</taxon>
        <taxon>Coriobacteriia</taxon>
        <taxon>Coriobacteriales</taxon>
        <taxon>Atopobiaceae</taxon>
        <taxon>Thermophilibacter</taxon>
    </lineage>
</organism>
<feature type="region of interest" description="Disordered" evidence="3">
    <location>
        <begin position="350"/>
        <end position="380"/>
    </location>
</feature>
<evidence type="ECO:0000313" key="6">
    <source>
        <dbReference type="EMBL" id="HJF44958.1"/>
    </source>
</evidence>
<dbReference type="Gene3D" id="3.30.360.10">
    <property type="entry name" value="Dihydrodipicolinate Reductase, domain 2"/>
    <property type="match status" value="1"/>
</dbReference>
<evidence type="ECO:0000259" key="5">
    <source>
        <dbReference type="Pfam" id="PF22725"/>
    </source>
</evidence>
<dbReference type="GO" id="GO:0016491">
    <property type="term" value="F:oxidoreductase activity"/>
    <property type="evidence" value="ECO:0007669"/>
    <property type="project" value="UniProtKB-KW"/>
</dbReference>
<keyword evidence="2" id="KW-0560">Oxidoreductase</keyword>
<proteinExistence type="inferred from homology"/>
<dbReference type="InterPro" id="IPR000683">
    <property type="entry name" value="Gfo/Idh/MocA-like_OxRdtase_N"/>
</dbReference>
<dbReference type="GO" id="GO:0000166">
    <property type="term" value="F:nucleotide binding"/>
    <property type="evidence" value="ECO:0007669"/>
    <property type="project" value="InterPro"/>
</dbReference>
<dbReference type="InterPro" id="IPR036291">
    <property type="entry name" value="NAD(P)-bd_dom_sf"/>
</dbReference>
<comment type="similarity">
    <text evidence="1">Belongs to the Gfo/Idh/MocA family.</text>
</comment>
<dbReference type="Gene3D" id="3.40.50.720">
    <property type="entry name" value="NAD(P)-binding Rossmann-like Domain"/>
    <property type="match status" value="1"/>
</dbReference>
<dbReference type="PANTHER" id="PTHR22604:SF105">
    <property type="entry name" value="TRANS-1,2-DIHYDROBENZENE-1,2-DIOL DEHYDROGENASE"/>
    <property type="match status" value="1"/>
</dbReference>